<dbReference type="GO" id="GO:0004674">
    <property type="term" value="F:protein serine/threonine kinase activity"/>
    <property type="evidence" value="ECO:0007669"/>
    <property type="project" value="UniProtKB-KW"/>
</dbReference>
<dbReference type="OrthoDB" id="137117at2"/>
<keyword evidence="5" id="KW-0547">Nucleotide-binding</keyword>
<dbReference type="Pfam" id="PF16919">
    <property type="entry name" value="PknG_rubred"/>
    <property type="match status" value="1"/>
</dbReference>
<evidence type="ECO:0000256" key="1">
    <source>
        <dbReference type="ARBA" id="ARBA00012513"/>
    </source>
</evidence>
<proteinExistence type="predicted"/>
<dbReference type="Gene3D" id="1.25.40.10">
    <property type="entry name" value="Tetratricopeptide repeat domain"/>
    <property type="match status" value="2"/>
</dbReference>
<dbReference type="EC" id="2.7.11.1" evidence="1"/>
<evidence type="ECO:0000256" key="7">
    <source>
        <dbReference type="ARBA" id="ARBA00022840"/>
    </source>
</evidence>
<dbReference type="Pfam" id="PF00069">
    <property type="entry name" value="Pkinase"/>
    <property type="match status" value="1"/>
</dbReference>
<dbReference type="InterPro" id="IPR031634">
    <property type="entry name" value="PknG_rubred"/>
</dbReference>
<organism evidence="12 13">
    <name type="scientific">Nocardia mangyaensis</name>
    <dbReference type="NCBI Taxonomy" id="2213200"/>
    <lineage>
        <taxon>Bacteria</taxon>
        <taxon>Bacillati</taxon>
        <taxon>Actinomycetota</taxon>
        <taxon>Actinomycetes</taxon>
        <taxon>Mycobacteriales</taxon>
        <taxon>Nocardiaceae</taxon>
        <taxon>Nocardia</taxon>
    </lineage>
</organism>
<sequence>MLDHDTASTPELSTTGLVAALDDAGLGSGRGPRSRPSVRRLGGGWVELPPAEPIDPRSAVLADPEVREDKRFCWRCDEPVGRSTPAVPAAASGECEVCDAPFDFRPALAEGDLVADQYEVQGCLAHGGMGWVYLAVDRNVSDRWVVLKGLMTYGDFEAHAVAVAERQFLAEVSHPNIVKIFNFVQHQPPGGAPCGYIVMEYADGRSLDDILHTAAPHRLSVAEAIAFVLEVVPALDYLHASGLAYNDLKPGNIMVGDRVKLIDLGAVAAMDSAGYLYGTPGFQAPELTSTGPTIASDIYTVGRTLAALTLDPKNRRVQGGSTNDLPTPVEHPVLRRYEAFYRLLLRATDPDPALRFPTMHALQIQLTGVLAIVLAIDTGEEYPQASTLFSAQRTSFGTTALIATTDSLADGVHRQSALDAQSVVSALPVPLTDVDDPSVNLSSRSLPSDPQQVLDTLQMVAEWSRVGKIETPGSYELEGALAAVRAHLDMGDPVAARLRLDRIESGSGADWRISWYRGVAALLEDAFEEAFIRFDTVHTRVPGELAPTLALAATAELLLQDWMARACAESGDDRARRWHELALRYYTIVWRTNRSVISAAFGMARRLAADRDPLGAVAVLDEVARTSSLHAVARMSGCVLLVSRPSAELNESDLYAAADRVRELPADEPRALQMRVLVLNAALRWLTAQRRPERPDTTLFDVPFTENGVRHGVSDTLRLLARRCDDRMHRYHLVDLANEVRPRTWW</sequence>
<dbReference type="SUPFAM" id="SSF56112">
    <property type="entry name" value="Protein kinase-like (PK-like)"/>
    <property type="match status" value="1"/>
</dbReference>
<evidence type="ECO:0000256" key="6">
    <source>
        <dbReference type="ARBA" id="ARBA00022777"/>
    </source>
</evidence>
<dbReference type="PROSITE" id="PS50011">
    <property type="entry name" value="PROTEIN_KINASE_DOM"/>
    <property type="match status" value="1"/>
</dbReference>
<feature type="region of interest" description="Disordered" evidence="10">
    <location>
        <begin position="1"/>
        <end position="46"/>
    </location>
</feature>
<gene>
    <name evidence="12" type="ORF">BOX37_26500</name>
</gene>
<keyword evidence="4" id="KW-0808">Transferase</keyword>
<dbReference type="EMBL" id="CP018082">
    <property type="protein sequence ID" value="APE36893.1"/>
    <property type="molecule type" value="Genomic_DNA"/>
</dbReference>
<feature type="compositionally biased region" description="Polar residues" evidence="10">
    <location>
        <begin position="7"/>
        <end position="16"/>
    </location>
</feature>
<dbReference type="Gene3D" id="1.10.510.10">
    <property type="entry name" value="Transferase(Phosphotransferase) domain 1"/>
    <property type="match status" value="1"/>
</dbReference>
<name>A0A1J0VY10_9NOCA</name>
<accession>A0A1J0VY10</accession>
<dbReference type="GO" id="GO:0005524">
    <property type="term" value="F:ATP binding"/>
    <property type="evidence" value="ECO:0007669"/>
    <property type="project" value="UniProtKB-KW"/>
</dbReference>
<dbReference type="PANTHER" id="PTHR24363">
    <property type="entry name" value="SERINE/THREONINE PROTEIN KINASE"/>
    <property type="match status" value="1"/>
</dbReference>
<dbReference type="Gene3D" id="3.30.200.20">
    <property type="entry name" value="Phosphorylase Kinase, domain 1"/>
    <property type="match status" value="1"/>
</dbReference>
<dbReference type="PANTHER" id="PTHR24363:SF0">
    <property type="entry name" value="SERINE_THREONINE KINASE LIKE DOMAIN CONTAINING 1"/>
    <property type="match status" value="1"/>
</dbReference>
<dbReference type="InterPro" id="IPR000719">
    <property type="entry name" value="Prot_kinase_dom"/>
</dbReference>
<dbReference type="CDD" id="cd14014">
    <property type="entry name" value="STKc_PknB_like"/>
    <property type="match status" value="1"/>
</dbReference>
<evidence type="ECO:0000256" key="9">
    <source>
        <dbReference type="ARBA" id="ARBA00048679"/>
    </source>
</evidence>
<keyword evidence="3 12" id="KW-0723">Serine/threonine-protein kinase</keyword>
<evidence type="ECO:0000256" key="5">
    <source>
        <dbReference type="ARBA" id="ARBA00022741"/>
    </source>
</evidence>
<keyword evidence="6 12" id="KW-0418">Kinase</keyword>
<evidence type="ECO:0000313" key="13">
    <source>
        <dbReference type="Proteomes" id="UP000183810"/>
    </source>
</evidence>
<dbReference type="InterPro" id="IPR008271">
    <property type="entry name" value="Ser/Thr_kinase_AS"/>
</dbReference>
<dbReference type="InterPro" id="IPR011990">
    <property type="entry name" value="TPR-like_helical_dom_sf"/>
</dbReference>
<evidence type="ECO:0000313" key="12">
    <source>
        <dbReference type="EMBL" id="APE36893.1"/>
    </source>
</evidence>
<evidence type="ECO:0000256" key="4">
    <source>
        <dbReference type="ARBA" id="ARBA00022679"/>
    </source>
</evidence>
<dbReference type="Pfam" id="PF16918">
    <property type="entry name" value="PknG_TPR"/>
    <property type="match status" value="1"/>
</dbReference>
<dbReference type="RefSeq" id="WP_071930078.1">
    <property type="nucleotide sequence ID" value="NZ_CP018082.1"/>
</dbReference>
<evidence type="ECO:0000259" key="11">
    <source>
        <dbReference type="PROSITE" id="PS50011"/>
    </source>
</evidence>
<keyword evidence="7" id="KW-0067">ATP-binding</keyword>
<dbReference type="InterPro" id="IPR031636">
    <property type="entry name" value="PknG_TPR"/>
</dbReference>
<evidence type="ECO:0000256" key="2">
    <source>
        <dbReference type="ARBA" id="ARBA00014676"/>
    </source>
</evidence>
<dbReference type="AlphaFoldDB" id="A0A1J0VY10"/>
<dbReference type="SMART" id="SM00220">
    <property type="entry name" value="S_TKc"/>
    <property type="match status" value="1"/>
</dbReference>
<dbReference type="PROSITE" id="PS00108">
    <property type="entry name" value="PROTEIN_KINASE_ST"/>
    <property type="match status" value="1"/>
</dbReference>
<reference evidence="12" key="1">
    <citation type="submission" date="2016-11" db="EMBL/GenBank/DDBJ databases">
        <authorList>
            <person name="Jaros S."/>
            <person name="Januszkiewicz K."/>
            <person name="Wedrychowicz H."/>
        </authorList>
    </citation>
    <scope>NUCLEOTIDE SEQUENCE [LARGE SCALE GENOMIC DNA]</scope>
    <source>
        <strain evidence="12">Y48</strain>
    </source>
</reference>
<evidence type="ECO:0000256" key="10">
    <source>
        <dbReference type="SAM" id="MobiDB-lite"/>
    </source>
</evidence>
<comment type="catalytic activity">
    <reaction evidence="9">
        <text>L-seryl-[protein] + ATP = O-phospho-L-seryl-[protein] + ADP + H(+)</text>
        <dbReference type="Rhea" id="RHEA:17989"/>
        <dbReference type="Rhea" id="RHEA-COMP:9863"/>
        <dbReference type="Rhea" id="RHEA-COMP:11604"/>
        <dbReference type="ChEBI" id="CHEBI:15378"/>
        <dbReference type="ChEBI" id="CHEBI:29999"/>
        <dbReference type="ChEBI" id="CHEBI:30616"/>
        <dbReference type="ChEBI" id="CHEBI:83421"/>
        <dbReference type="ChEBI" id="CHEBI:456216"/>
        <dbReference type="EC" id="2.7.11.1"/>
    </reaction>
</comment>
<keyword evidence="13" id="KW-1185">Reference proteome</keyword>
<comment type="catalytic activity">
    <reaction evidence="8">
        <text>L-threonyl-[protein] + ATP = O-phospho-L-threonyl-[protein] + ADP + H(+)</text>
        <dbReference type="Rhea" id="RHEA:46608"/>
        <dbReference type="Rhea" id="RHEA-COMP:11060"/>
        <dbReference type="Rhea" id="RHEA-COMP:11605"/>
        <dbReference type="ChEBI" id="CHEBI:15378"/>
        <dbReference type="ChEBI" id="CHEBI:30013"/>
        <dbReference type="ChEBI" id="CHEBI:30616"/>
        <dbReference type="ChEBI" id="CHEBI:61977"/>
        <dbReference type="ChEBI" id="CHEBI:456216"/>
        <dbReference type="EC" id="2.7.11.1"/>
    </reaction>
</comment>
<dbReference type="KEGG" id="nsl:BOX37_26500"/>
<protein>
    <recommendedName>
        <fullName evidence="2">Serine/threonine-protein kinase PknG</fullName>
        <ecNumber evidence="1">2.7.11.1</ecNumber>
    </recommendedName>
</protein>
<evidence type="ECO:0000256" key="3">
    <source>
        <dbReference type="ARBA" id="ARBA00022527"/>
    </source>
</evidence>
<evidence type="ECO:0000256" key="8">
    <source>
        <dbReference type="ARBA" id="ARBA00047899"/>
    </source>
</evidence>
<dbReference type="Proteomes" id="UP000183810">
    <property type="component" value="Chromosome"/>
</dbReference>
<dbReference type="InterPro" id="IPR011009">
    <property type="entry name" value="Kinase-like_dom_sf"/>
</dbReference>
<feature type="domain" description="Protein kinase" evidence="11">
    <location>
        <begin position="118"/>
        <end position="370"/>
    </location>
</feature>